<dbReference type="EMBL" id="CP092365">
    <property type="protein sequence ID" value="ULN52476.1"/>
    <property type="molecule type" value="Genomic_DNA"/>
</dbReference>
<evidence type="ECO:0008006" key="4">
    <source>
        <dbReference type="Google" id="ProtNLM"/>
    </source>
</evidence>
<dbReference type="Proteomes" id="UP001055200">
    <property type="component" value="Chromosome"/>
</dbReference>
<organism evidence="2 3">
    <name type="scientific">Mycolicibacillus parakoreensis</name>
    <dbReference type="NCBI Taxonomy" id="1069221"/>
    <lineage>
        <taxon>Bacteria</taxon>
        <taxon>Bacillati</taxon>
        <taxon>Actinomycetota</taxon>
        <taxon>Actinomycetes</taxon>
        <taxon>Mycobacteriales</taxon>
        <taxon>Mycobacteriaceae</taxon>
        <taxon>Mycolicibacillus</taxon>
    </lineage>
</organism>
<keyword evidence="3" id="KW-1185">Reference proteome</keyword>
<protein>
    <recommendedName>
        <fullName evidence="4">Lipoprotein</fullName>
    </recommendedName>
</protein>
<feature type="region of interest" description="Disordered" evidence="1">
    <location>
        <begin position="24"/>
        <end position="51"/>
    </location>
</feature>
<evidence type="ECO:0000313" key="3">
    <source>
        <dbReference type="Proteomes" id="UP001055200"/>
    </source>
</evidence>
<accession>A0ABY3U1C7</accession>
<dbReference type="RefSeq" id="WP_240170748.1">
    <property type="nucleotide sequence ID" value="NZ_CP092365.1"/>
</dbReference>
<dbReference type="PROSITE" id="PS51257">
    <property type="entry name" value="PROKAR_LIPOPROTEIN"/>
    <property type="match status" value="1"/>
</dbReference>
<proteinExistence type="predicted"/>
<gene>
    <name evidence="2" type="ORF">MIU77_16805</name>
</gene>
<evidence type="ECO:0000313" key="2">
    <source>
        <dbReference type="EMBL" id="ULN52476.1"/>
    </source>
</evidence>
<name>A0ABY3U1C7_9MYCO</name>
<reference evidence="2" key="1">
    <citation type="submission" date="2022-08" db="EMBL/GenBank/DDBJ databases">
        <title>Complete genome sequence of 14 non-tuberculosis mycobacteria type-strains.</title>
        <authorList>
            <person name="Igarashi Y."/>
            <person name="Osugi A."/>
            <person name="Mitarai S."/>
        </authorList>
    </citation>
    <scope>NUCLEOTIDE SEQUENCE</scope>
    <source>
        <strain evidence="2">DSM 45575</strain>
    </source>
</reference>
<evidence type="ECO:0000256" key="1">
    <source>
        <dbReference type="SAM" id="MobiDB-lite"/>
    </source>
</evidence>
<sequence length="134" mass="13723">MTKALLAAAGAGVLLVGCTAVEQDDEFGSRGDTSTVSTPAGPAQRPDDQEPNAPIAELLSLQDDGVHCFARPAGAVAAQLRASKAADAANAKLTHEAEDEPYRPAPGQYLQVSDVGETQFGALCYRVTAGQTPG</sequence>